<organism evidence="2 3">
    <name type="scientific">Nephila pilipes</name>
    <name type="common">Giant wood spider</name>
    <name type="synonym">Nephila maculata</name>
    <dbReference type="NCBI Taxonomy" id="299642"/>
    <lineage>
        <taxon>Eukaryota</taxon>
        <taxon>Metazoa</taxon>
        <taxon>Ecdysozoa</taxon>
        <taxon>Arthropoda</taxon>
        <taxon>Chelicerata</taxon>
        <taxon>Arachnida</taxon>
        <taxon>Araneae</taxon>
        <taxon>Araneomorphae</taxon>
        <taxon>Entelegynae</taxon>
        <taxon>Araneoidea</taxon>
        <taxon>Nephilidae</taxon>
        <taxon>Nephila</taxon>
    </lineage>
</organism>
<accession>A0A8X6QAR8</accession>
<name>A0A8X6QAR8_NEPPI</name>
<comment type="caution">
    <text evidence="2">The sequence shown here is derived from an EMBL/GenBank/DDBJ whole genome shotgun (WGS) entry which is preliminary data.</text>
</comment>
<protein>
    <submittedName>
        <fullName evidence="2">Uncharacterized protein</fullName>
    </submittedName>
</protein>
<evidence type="ECO:0000313" key="2">
    <source>
        <dbReference type="EMBL" id="GFU15327.1"/>
    </source>
</evidence>
<gene>
    <name evidence="2" type="ORF">NPIL_424671</name>
</gene>
<keyword evidence="3" id="KW-1185">Reference proteome</keyword>
<dbReference type="EMBL" id="BMAW01079456">
    <property type="protein sequence ID" value="GFU15327.1"/>
    <property type="molecule type" value="Genomic_DNA"/>
</dbReference>
<sequence length="126" mass="14103">MDELAKTAVAPERILKAKWWKSINHARQEQLTAIANSSPFCPAVRQKSNRDQQGSIHLSHALGSKAQPIPRQTTPSPRATWLPKGKEKLPQGRSHLPNGLWTIAARLGVLNYCLLQNCTCQSKWML</sequence>
<evidence type="ECO:0000313" key="3">
    <source>
        <dbReference type="Proteomes" id="UP000887013"/>
    </source>
</evidence>
<reference evidence="2" key="1">
    <citation type="submission" date="2020-08" db="EMBL/GenBank/DDBJ databases">
        <title>Multicomponent nature underlies the extraordinary mechanical properties of spider dragline silk.</title>
        <authorList>
            <person name="Kono N."/>
            <person name="Nakamura H."/>
            <person name="Mori M."/>
            <person name="Yoshida Y."/>
            <person name="Ohtoshi R."/>
            <person name="Malay A.D."/>
            <person name="Moran D.A.P."/>
            <person name="Tomita M."/>
            <person name="Numata K."/>
            <person name="Arakawa K."/>
        </authorList>
    </citation>
    <scope>NUCLEOTIDE SEQUENCE</scope>
</reference>
<dbReference type="AlphaFoldDB" id="A0A8X6QAR8"/>
<proteinExistence type="predicted"/>
<dbReference type="Proteomes" id="UP000887013">
    <property type="component" value="Unassembled WGS sequence"/>
</dbReference>
<feature type="region of interest" description="Disordered" evidence="1">
    <location>
        <begin position="49"/>
        <end position="93"/>
    </location>
</feature>
<evidence type="ECO:0000256" key="1">
    <source>
        <dbReference type="SAM" id="MobiDB-lite"/>
    </source>
</evidence>